<gene>
    <name evidence="2" type="ORF">K9S39_30455</name>
</gene>
<organism evidence="2 3">
    <name type="scientific">Streptomyces halobius</name>
    <dbReference type="NCBI Taxonomy" id="2879846"/>
    <lineage>
        <taxon>Bacteria</taxon>
        <taxon>Bacillati</taxon>
        <taxon>Actinomycetota</taxon>
        <taxon>Actinomycetes</taxon>
        <taxon>Kitasatosporales</taxon>
        <taxon>Streptomycetaceae</taxon>
        <taxon>Streptomyces</taxon>
    </lineage>
</organism>
<evidence type="ECO:0000313" key="3">
    <source>
        <dbReference type="Proteomes" id="UP000830115"/>
    </source>
</evidence>
<keyword evidence="3" id="KW-1185">Reference proteome</keyword>
<sequence length="72" mass="7887">MLNAAEVAMDQAAEDDAERARNRAKLYAPPDGGRRGSRRVRPPGMRMDRAQAQALAAQLAAEDTKLTRRHTG</sequence>
<feature type="compositionally biased region" description="Low complexity" evidence="1">
    <location>
        <begin position="1"/>
        <end position="11"/>
    </location>
</feature>
<proteinExistence type="predicted"/>
<evidence type="ECO:0000313" key="2">
    <source>
        <dbReference type="EMBL" id="UQA95606.1"/>
    </source>
</evidence>
<dbReference type="Proteomes" id="UP000830115">
    <property type="component" value="Chromosome"/>
</dbReference>
<dbReference type="RefSeq" id="WP_248866519.1">
    <property type="nucleotide sequence ID" value="NZ_CP086322.1"/>
</dbReference>
<evidence type="ECO:0000256" key="1">
    <source>
        <dbReference type="SAM" id="MobiDB-lite"/>
    </source>
</evidence>
<name>A0ABY4MGW8_9ACTN</name>
<reference evidence="2" key="1">
    <citation type="submission" date="2021-10" db="EMBL/GenBank/DDBJ databases">
        <title>Streptomyces nigrumlapis sp.nov.,an antimicrobial producing actinobacterium isolated from Black Gobi rocks.</title>
        <authorList>
            <person name="Wen Y."/>
            <person name="Zhang W."/>
            <person name="Liu X.G."/>
        </authorList>
    </citation>
    <scope>NUCLEOTIDE SEQUENCE</scope>
    <source>
        <strain evidence="2">ST13-2-2</strain>
    </source>
</reference>
<dbReference type="EMBL" id="CP086322">
    <property type="protein sequence ID" value="UQA95606.1"/>
    <property type="molecule type" value="Genomic_DNA"/>
</dbReference>
<accession>A0ABY4MGW8</accession>
<protein>
    <submittedName>
        <fullName evidence="2">Uncharacterized protein</fullName>
    </submittedName>
</protein>
<feature type="region of interest" description="Disordered" evidence="1">
    <location>
        <begin position="1"/>
        <end position="44"/>
    </location>
</feature>